<reference evidence="4" key="1">
    <citation type="journal article" date="2017" name="Genome Biol.">
        <title>Comparative genomics reveals high biological diversity and specific adaptations in the industrially and medically important fungal genus Aspergillus.</title>
        <authorList>
            <person name="de Vries R.P."/>
            <person name="Riley R."/>
            <person name="Wiebenga A."/>
            <person name="Aguilar-Osorio G."/>
            <person name="Amillis S."/>
            <person name="Uchima C.A."/>
            <person name="Anderluh G."/>
            <person name="Asadollahi M."/>
            <person name="Askin M."/>
            <person name="Barry K."/>
            <person name="Battaglia E."/>
            <person name="Bayram O."/>
            <person name="Benocci T."/>
            <person name="Braus-Stromeyer S.A."/>
            <person name="Caldana C."/>
            <person name="Canovas D."/>
            <person name="Cerqueira G.C."/>
            <person name="Chen F."/>
            <person name="Chen W."/>
            <person name="Choi C."/>
            <person name="Clum A."/>
            <person name="Dos Santos R.A."/>
            <person name="Damasio A.R."/>
            <person name="Diallinas G."/>
            <person name="Emri T."/>
            <person name="Fekete E."/>
            <person name="Flipphi M."/>
            <person name="Freyberg S."/>
            <person name="Gallo A."/>
            <person name="Gournas C."/>
            <person name="Habgood R."/>
            <person name="Hainaut M."/>
            <person name="Harispe M.L."/>
            <person name="Henrissat B."/>
            <person name="Hilden K.S."/>
            <person name="Hope R."/>
            <person name="Hossain A."/>
            <person name="Karabika E."/>
            <person name="Karaffa L."/>
            <person name="Karanyi Z."/>
            <person name="Krasevec N."/>
            <person name="Kuo A."/>
            <person name="Kusch H."/>
            <person name="LaButti K."/>
            <person name="Lagendijk E.L."/>
            <person name="Lapidus A."/>
            <person name="Levasseur A."/>
            <person name="Lindquist E."/>
            <person name="Lipzen A."/>
            <person name="Logrieco A.F."/>
            <person name="MacCabe A."/>
            <person name="Maekelae M.R."/>
            <person name="Malavazi I."/>
            <person name="Melin P."/>
            <person name="Meyer V."/>
            <person name="Mielnichuk N."/>
            <person name="Miskei M."/>
            <person name="Molnar A.P."/>
            <person name="Mule G."/>
            <person name="Ngan C.Y."/>
            <person name="Orejas M."/>
            <person name="Orosz E."/>
            <person name="Ouedraogo J.P."/>
            <person name="Overkamp K.M."/>
            <person name="Park H.-S."/>
            <person name="Perrone G."/>
            <person name="Piumi F."/>
            <person name="Punt P.J."/>
            <person name="Ram A.F."/>
            <person name="Ramon A."/>
            <person name="Rauscher S."/>
            <person name="Record E."/>
            <person name="Riano-Pachon D.M."/>
            <person name="Robert V."/>
            <person name="Roehrig J."/>
            <person name="Ruller R."/>
            <person name="Salamov A."/>
            <person name="Salih N.S."/>
            <person name="Samson R.A."/>
            <person name="Sandor E."/>
            <person name="Sanguinetti M."/>
            <person name="Schuetze T."/>
            <person name="Sepcic K."/>
            <person name="Shelest E."/>
            <person name="Sherlock G."/>
            <person name="Sophianopoulou V."/>
            <person name="Squina F.M."/>
            <person name="Sun H."/>
            <person name="Susca A."/>
            <person name="Todd R.B."/>
            <person name="Tsang A."/>
            <person name="Unkles S.E."/>
            <person name="van de Wiele N."/>
            <person name="van Rossen-Uffink D."/>
            <person name="Oliveira J.V."/>
            <person name="Vesth T.C."/>
            <person name="Visser J."/>
            <person name="Yu J.-H."/>
            <person name="Zhou M."/>
            <person name="Andersen M.R."/>
            <person name="Archer D.B."/>
            <person name="Baker S.E."/>
            <person name="Benoit I."/>
            <person name="Brakhage A.A."/>
            <person name="Braus G.H."/>
            <person name="Fischer R."/>
            <person name="Frisvad J.C."/>
            <person name="Goldman G.H."/>
            <person name="Houbraken J."/>
            <person name="Oakley B."/>
            <person name="Pocsi I."/>
            <person name="Scazzocchio C."/>
            <person name="Seiboth B."/>
            <person name="vanKuyk P.A."/>
            <person name="Wortman J."/>
            <person name="Dyer P.S."/>
            <person name="Grigoriev I.V."/>
        </authorList>
    </citation>
    <scope>NUCLEOTIDE SEQUENCE [LARGE SCALE GENOMIC DNA]</scope>
    <source>
        <strain evidence="4">CBS 101740 / IMI 381727 / IBT 21946</strain>
    </source>
</reference>
<accession>A0A1L9UCN8</accession>
<dbReference type="GeneID" id="93580158"/>
<sequence>MFNRSKASPKGGVWTKVVIFISLYLMLLDSFIEWAIVLYLYAIRRVDSKMTPSLILALVASFFTVPLVALHSLLAWQYNRVVGFASQKALLNAACTYICRLTILIWIAASATGLVVASQQVYCLADDGGSDFWKIGISCALQRASVIVSIVSFVTVCLFFCSRELCERPYDISLVGVYKQQSSTCDDKMSSSSTLGSHISLENDIYHVCRRPDVTFGRDLYLSSSSNSICKSGSIEHPTSPHEKPQLKLDTQCEAESTGIYSGTTLSVDGTPSKSSSKDGTSSDVSSNASNTPPRPTLKVPYEPYHPTVLAELPGSPNIKQGHKRHQPSGSSFLRLLPKVQTPPISLSSDPDILALAGPEAGSDFEQPAEKQSVEEVELPPTPKREYAPGHPLASSPVELPFPSSPPVERSLSSLAHSNPELTSSRSEGSTLPRSISSSSADAPEVVVPEPLRVYRSRTSHTAPITSQFNFSRPKPPVPPIPARQLSHSYQGSLSQHGRSRRQNTVRSNGRRSQVYRFEACQIPRHTQSQYHPQQARYARRSYFDTHRRMPSRRRRNDVEIVYSSTRRPRSNTCGGFGTTSSLDCIRETGASVDEPGDIFADGNTYRGTTRTTSAHGMYAY</sequence>
<feature type="transmembrane region" description="Helical" evidence="2">
    <location>
        <begin position="97"/>
        <end position="120"/>
    </location>
</feature>
<dbReference type="RefSeq" id="XP_067476572.1">
    <property type="nucleotide sequence ID" value="XM_067627670.1"/>
</dbReference>
<evidence type="ECO:0000313" key="4">
    <source>
        <dbReference type="Proteomes" id="UP000184499"/>
    </source>
</evidence>
<organism evidence="3 4">
    <name type="scientific">Aspergillus brasiliensis (strain CBS 101740 / IMI 381727 / IBT 21946)</name>
    <dbReference type="NCBI Taxonomy" id="767769"/>
    <lineage>
        <taxon>Eukaryota</taxon>
        <taxon>Fungi</taxon>
        <taxon>Dikarya</taxon>
        <taxon>Ascomycota</taxon>
        <taxon>Pezizomycotina</taxon>
        <taxon>Eurotiomycetes</taxon>
        <taxon>Eurotiomycetidae</taxon>
        <taxon>Eurotiales</taxon>
        <taxon>Aspergillaceae</taxon>
        <taxon>Aspergillus</taxon>
        <taxon>Aspergillus subgen. Circumdati</taxon>
    </lineage>
</organism>
<keyword evidence="2" id="KW-1133">Transmembrane helix</keyword>
<evidence type="ECO:0000256" key="1">
    <source>
        <dbReference type="SAM" id="MobiDB-lite"/>
    </source>
</evidence>
<feature type="region of interest" description="Disordered" evidence="1">
    <location>
        <begin position="458"/>
        <end position="512"/>
    </location>
</feature>
<evidence type="ECO:0000256" key="2">
    <source>
        <dbReference type="SAM" id="Phobius"/>
    </source>
</evidence>
<dbReference type="AlphaFoldDB" id="A0A1L9UCN8"/>
<keyword evidence="2" id="KW-0812">Transmembrane</keyword>
<dbReference type="OMA" id="LLAWQYN"/>
<feature type="compositionally biased region" description="Polar residues" evidence="1">
    <location>
        <begin position="486"/>
        <end position="497"/>
    </location>
</feature>
<dbReference type="Proteomes" id="UP000184499">
    <property type="component" value="Unassembled WGS sequence"/>
</dbReference>
<name>A0A1L9UCN8_ASPBC</name>
<feature type="region of interest" description="Disordered" evidence="1">
    <location>
        <begin position="260"/>
        <end position="444"/>
    </location>
</feature>
<feature type="transmembrane region" description="Helical" evidence="2">
    <location>
        <begin position="21"/>
        <end position="42"/>
    </location>
</feature>
<feature type="compositionally biased region" description="Polar residues" evidence="1">
    <location>
        <begin position="411"/>
        <end position="441"/>
    </location>
</feature>
<dbReference type="OrthoDB" id="4226885at2759"/>
<dbReference type="VEuPathDB" id="FungiDB:ASPBRDRAFT_57013"/>
<keyword evidence="4" id="KW-1185">Reference proteome</keyword>
<feature type="compositionally biased region" description="Polar residues" evidence="1">
    <location>
        <begin position="460"/>
        <end position="471"/>
    </location>
</feature>
<feature type="compositionally biased region" description="Low complexity" evidence="1">
    <location>
        <begin position="270"/>
        <end position="287"/>
    </location>
</feature>
<keyword evidence="2" id="KW-0472">Membrane</keyword>
<feature type="transmembrane region" description="Helical" evidence="2">
    <location>
        <begin position="54"/>
        <end position="76"/>
    </location>
</feature>
<evidence type="ECO:0000313" key="3">
    <source>
        <dbReference type="EMBL" id="OJJ69323.1"/>
    </source>
</evidence>
<dbReference type="STRING" id="767769.A0A1L9UCN8"/>
<protein>
    <submittedName>
        <fullName evidence="3">Uncharacterized protein</fullName>
    </submittedName>
</protein>
<gene>
    <name evidence="3" type="ORF">ASPBRDRAFT_57013</name>
</gene>
<dbReference type="EMBL" id="KV878688">
    <property type="protein sequence ID" value="OJJ69323.1"/>
    <property type="molecule type" value="Genomic_DNA"/>
</dbReference>
<proteinExistence type="predicted"/>